<proteinExistence type="inferred from homology"/>
<evidence type="ECO:0000256" key="7">
    <source>
        <dbReference type="ARBA" id="ARBA00023242"/>
    </source>
</evidence>
<dbReference type="InParanoid" id="A0A482XK37"/>
<evidence type="ECO:0000256" key="8">
    <source>
        <dbReference type="SAM" id="Phobius"/>
    </source>
</evidence>
<dbReference type="GO" id="GO:0005637">
    <property type="term" value="C:nuclear inner membrane"/>
    <property type="evidence" value="ECO:0007669"/>
    <property type="project" value="UniProtKB-SubCell"/>
</dbReference>
<feature type="signal peptide" evidence="9">
    <location>
        <begin position="1"/>
        <end position="21"/>
    </location>
</feature>
<keyword evidence="7" id="KW-0539">Nucleus</keyword>
<gene>
    <name evidence="10" type="ORF">LSTR_LSTR012520</name>
</gene>
<evidence type="ECO:0000313" key="11">
    <source>
        <dbReference type="Proteomes" id="UP000291343"/>
    </source>
</evidence>
<evidence type="ECO:0000256" key="1">
    <source>
        <dbReference type="ARBA" id="ARBA00004575"/>
    </source>
</evidence>
<feature type="transmembrane region" description="Helical" evidence="8">
    <location>
        <begin position="288"/>
        <end position="308"/>
    </location>
</feature>
<evidence type="ECO:0000256" key="6">
    <source>
        <dbReference type="ARBA" id="ARBA00023136"/>
    </source>
</evidence>
<evidence type="ECO:0008006" key="12">
    <source>
        <dbReference type="Google" id="ProtNLM"/>
    </source>
</evidence>
<feature type="chain" id="PRO_5019749870" description="Nuclear envelope integral membrane protein 1" evidence="9">
    <location>
        <begin position="22"/>
        <end position="403"/>
    </location>
</feature>
<dbReference type="AlphaFoldDB" id="A0A482XK37"/>
<keyword evidence="5 8" id="KW-1133">Transmembrane helix</keyword>
<keyword evidence="11" id="KW-1185">Reference proteome</keyword>
<evidence type="ECO:0000313" key="10">
    <source>
        <dbReference type="EMBL" id="RZF46445.1"/>
    </source>
</evidence>
<keyword evidence="6 8" id="KW-0472">Membrane</keyword>
<feature type="transmembrane region" description="Helical" evidence="8">
    <location>
        <begin position="229"/>
        <end position="250"/>
    </location>
</feature>
<evidence type="ECO:0000256" key="3">
    <source>
        <dbReference type="ARBA" id="ARBA00022692"/>
    </source>
</evidence>
<dbReference type="PANTHER" id="PTHR13598">
    <property type="entry name" value="AT07567P-RELATED"/>
    <property type="match status" value="1"/>
</dbReference>
<feature type="transmembrane region" description="Helical" evidence="8">
    <location>
        <begin position="142"/>
        <end position="159"/>
    </location>
</feature>
<comment type="subcellular location">
    <subcellularLocation>
        <location evidence="1">Nucleus inner membrane</location>
        <topology evidence="1">Multi-pass membrane protein</topology>
        <orientation evidence="1">Nucleoplasmic side</orientation>
    </subcellularLocation>
</comment>
<dbReference type="FunCoup" id="A0A482XK37">
    <property type="interactions" value="1136"/>
</dbReference>
<feature type="transmembrane region" description="Helical" evidence="8">
    <location>
        <begin position="166"/>
        <end position="187"/>
    </location>
</feature>
<dbReference type="EMBL" id="QKKF02006307">
    <property type="protein sequence ID" value="RZF46445.1"/>
    <property type="molecule type" value="Genomic_DNA"/>
</dbReference>
<keyword evidence="4 9" id="KW-0732">Signal</keyword>
<dbReference type="InterPro" id="IPR019358">
    <property type="entry name" value="NEMP_fam"/>
</dbReference>
<evidence type="ECO:0000256" key="9">
    <source>
        <dbReference type="SAM" id="SignalP"/>
    </source>
</evidence>
<dbReference type="Proteomes" id="UP000291343">
    <property type="component" value="Unassembled WGS sequence"/>
</dbReference>
<organism evidence="10 11">
    <name type="scientific">Laodelphax striatellus</name>
    <name type="common">Small brown planthopper</name>
    <name type="synonym">Delphax striatella</name>
    <dbReference type="NCBI Taxonomy" id="195883"/>
    <lineage>
        <taxon>Eukaryota</taxon>
        <taxon>Metazoa</taxon>
        <taxon>Ecdysozoa</taxon>
        <taxon>Arthropoda</taxon>
        <taxon>Hexapoda</taxon>
        <taxon>Insecta</taxon>
        <taxon>Pterygota</taxon>
        <taxon>Neoptera</taxon>
        <taxon>Paraneoptera</taxon>
        <taxon>Hemiptera</taxon>
        <taxon>Auchenorrhyncha</taxon>
        <taxon>Fulgoroidea</taxon>
        <taxon>Delphacidae</taxon>
        <taxon>Criomorphinae</taxon>
        <taxon>Laodelphax</taxon>
    </lineage>
</organism>
<evidence type="ECO:0000256" key="5">
    <source>
        <dbReference type="ARBA" id="ARBA00022989"/>
    </source>
</evidence>
<protein>
    <recommendedName>
        <fullName evidence="12">Nuclear envelope integral membrane protein 1</fullName>
    </recommendedName>
</protein>
<dbReference type="PANTHER" id="PTHR13598:SF1">
    <property type="entry name" value="AT07567P-RELATED"/>
    <property type="match status" value="1"/>
</dbReference>
<dbReference type="Pfam" id="PF10225">
    <property type="entry name" value="NEMP"/>
    <property type="match status" value="1"/>
</dbReference>
<feature type="transmembrane region" description="Helical" evidence="8">
    <location>
        <begin position="199"/>
        <end position="217"/>
    </location>
</feature>
<dbReference type="STRING" id="195883.A0A482XK37"/>
<name>A0A482XK37_LAOST</name>
<reference evidence="10 11" key="1">
    <citation type="journal article" date="2017" name="Gigascience">
        <title>Genome sequence of the small brown planthopper, Laodelphax striatellus.</title>
        <authorList>
            <person name="Zhu J."/>
            <person name="Jiang F."/>
            <person name="Wang X."/>
            <person name="Yang P."/>
            <person name="Bao Y."/>
            <person name="Zhao W."/>
            <person name="Wang W."/>
            <person name="Lu H."/>
            <person name="Wang Q."/>
            <person name="Cui N."/>
            <person name="Li J."/>
            <person name="Chen X."/>
            <person name="Luo L."/>
            <person name="Yu J."/>
            <person name="Kang L."/>
            <person name="Cui F."/>
        </authorList>
    </citation>
    <scope>NUCLEOTIDE SEQUENCE [LARGE SCALE GENOMIC DNA]</scope>
    <source>
        <strain evidence="10">Lst14</strain>
    </source>
</reference>
<accession>A0A482XK37</accession>
<keyword evidence="3 8" id="KW-0812">Transmembrane</keyword>
<comment type="caution">
    <text evidence="10">The sequence shown here is derived from an EMBL/GenBank/DDBJ whole genome shotgun (WGS) entry which is preliminary data.</text>
</comment>
<dbReference type="OrthoDB" id="509138at2759"/>
<sequence length="403" mass="46544">MDVSKLSVTLLLCLFTCKVFCSEYGEHYLEAGNFKECCNNLGIVDRQNPQIYCYTGREKHPLRTFETVILNINIPPESYKLYEGSHPDDVLLEFESQRSLWHYNPFSWKRKDVRLDPFNQTCIGIVTSRNYRVELNVIRVDYWRVVQFVLGILLFLFGPRLSKNAFFYYVVGITLGVGASFLVMVYFISRLFPKKPVMVGFFLGGSAITLYALQLLIENVRTIALLYKDYVIGYFFTTSLISFIVCYRFGPVTDPRSINLIKWSLQAAALISIFMCSYFQEAVLGVDLLLLVTYNIPKSWFISIIAFIKRCRPTPKRKLLTEDEYHEQGARETARALDELRGYCSSPDCNQWRVMTKLKNPIRFAKFVQGSSHLDDDEVLAYDVDTTKNDIASPEDYLTDDSD</sequence>
<evidence type="ECO:0000256" key="4">
    <source>
        <dbReference type="ARBA" id="ARBA00022729"/>
    </source>
</evidence>
<comment type="similarity">
    <text evidence="2">Belongs to the NEMP family.</text>
</comment>
<evidence type="ECO:0000256" key="2">
    <source>
        <dbReference type="ARBA" id="ARBA00005748"/>
    </source>
</evidence>